<evidence type="ECO:0000313" key="2">
    <source>
        <dbReference type="Proteomes" id="UP000641152"/>
    </source>
</evidence>
<dbReference type="Proteomes" id="UP000641152">
    <property type="component" value="Unassembled WGS sequence"/>
</dbReference>
<dbReference type="EMBL" id="JACXST010000003">
    <property type="protein sequence ID" value="MBD9363593.1"/>
    <property type="molecule type" value="Genomic_DNA"/>
</dbReference>
<organism evidence="1 2">
    <name type="scientific">Methylomonas fluvii</name>
    <dbReference type="NCBI Taxonomy" id="1854564"/>
    <lineage>
        <taxon>Bacteria</taxon>
        <taxon>Pseudomonadati</taxon>
        <taxon>Pseudomonadota</taxon>
        <taxon>Gammaproteobacteria</taxon>
        <taxon>Methylococcales</taxon>
        <taxon>Methylococcaceae</taxon>
        <taxon>Methylomonas</taxon>
    </lineage>
</organism>
<proteinExistence type="predicted"/>
<evidence type="ECO:0000313" key="1">
    <source>
        <dbReference type="EMBL" id="MBD9363593.1"/>
    </source>
</evidence>
<dbReference type="RefSeq" id="WP_192396251.1">
    <property type="nucleotide sequence ID" value="NZ_CAJHIU010000003.1"/>
</dbReference>
<gene>
    <name evidence="1" type="ORF">EBB_24515</name>
</gene>
<comment type="caution">
    <text evidence="1">The sequence shown here is derived from an EMBL/GenBank/DDBJ whole genome shotgun (WGS) entry which is preliminary data.</text>
</comment>
<reference evidence="1 2" key="1">
    <citation type="submission" date="2020-09" db="EMBL/GenBank/DDBJ databases">
        <title>Methylomonas albis sp. nov. and Methylomonas fluvii sp. nov.: Two cold-adapted methanotrophs from the River Elbe and an amended description of Methylovulum psychrotolerans strain Eb1.</title>
        <authorList>
            <person name="Bussmann I.K."/>
            <person name="Klings K.-W."/>
            <person name="Warnstedt J."/>
            <person name="Hoppert M."/>
            <person name="Saborowski A."/>
            <person name="Horn F."/>
            <person name="Liebner S."/>
        </authorList>
    </citation>
    <scope>NUCLEOTIDE SEQUENCE [LARGE SCALE GENOMIC DNA]</scope>
    <source>
        <strain evidence="1 2">EbB</strain>
    </source>
</reference>
<protein>
    <submittedName>
        <fullName evidence="1">Uncharacterized protein</fullName>
    </submittedName>
</protein>
<sequence length="104" mass="11046">MGNGKIGVSYDSVFSGVKSGHVQGGPIEINGDITKVVNDSPRVAVIVSQFNKSPNYISMHIAITVDIPVIGTQTLYSQTLGGHYDAITGWTVAISNINIKEQNT</sequence>
<name>A0ABR9DML0_9GAMM</name>
<keyword evidence="2" id="KW-1185">Reference proteome</keyword>
<accession>A0ABR9DML0</accession>